<organism evidence="2 3">
    <name type="scientific">Phyllachora maydis</name>
    <dbReference type="NCBI Taxonomy" id="1825666"/>
    <lineage>
        <taxon>Eukaryota</taxon>
        <taxon>Fungi</taxon>
        <taxon>Dikarya</taxon>
        <taxon>Ascomycota</taxon>
        <taxon>Pezizomycotina</taxon>
        <taxon>Sordariomycetes</taxon>
        <taxon>Sordariomycetidae</taxon>
        <taxon>Phyllachorales</taxon>
        <taxon>Phyllachoraceae</taxon>
        <taxon>Phyllachora</taxon>
    </lineage>
</organism>
<name>A0AAD9MDX2_9PEZI</name>
<dbReference type="Gene3D" id="3.40.50.1820">
    <property type="entry name" value="alpha/beta hydrolase"/>
    <property type="match status" value="1"/>
</dbReference>
<reference evidence="2" key="1">
    <citation type="journal article" date="2023" name="Mol. Plant Microbe Interact.">
        <title>Elucidating the Obligate Nature and Biological Capacity of an Invasive Fungal Corn Pathogen.</title>
        <authorList>
            <person name="MacCready J.S."/>
            <person name="Roggenkamp E.M."/>
            <person name="Gdanetz K."/>
            <person name="Chilvers M.I."/>
        </authorList>
    </citation>
    <scope>NUCLEOTIDE SEQUENCE</scope>
    <source>
        <strain evidence="2">PM02</strain>
    </source>
</reference>
<evidence type="ECO:0000313" key="3">
    <source>
        <dbReference type="Proteomes" id="UP001217918"/>
    </source>
</evidence>
<dbReference type="Proteomes" id="UP001217918">
    <property type="component" value="Unassembled WGS sequence"/>
</dbReference>
<sequence>MLDENPILIQDSLEPHSWAYDAGSSPVPLVLLHDGGGTVFSYHCLGRLDRPVYGIANPSYADPARTWPGGLPEMARHHAALVRTVVPPGGSVILGGWSQGGLLGLQVAWELAARHGDAVRVLGVIMVDAVCPLVAPADAVVPRAVVPHAVQWGERTRDDTKEAVMRCFDQAFRLVRQWKLPRWADDPAVQKSEGADGGLGDEEKSIALVREREEGEGQTSKLPQGPPPPVVLLKAKESVPVVQDAENEGGVSRVDLHRHDTVLGWGRYRKDLICKVVEVPGHHFNVFSGQERLDVVTEELKAACAQIELFRD</sequence>
<dbReference type="Pfam" id="PF00975">
    <property type="entry name" value="Thioesterase"/>
    <property type="match status" value="1"/>
</dbReference>
<dbReference type="SUPFAM" id="SSF53474">
    <property type="entry name" value="alpha/beta-Hydrolases"/>
    <property type="match status" value="1"/>
</dbReference>
<feature type="domain" description="Thioesterase" evidence="1">
    <location>
        <begin position="28"/>
        <end position="125"/>
    </location>
</feature>
<evidence type="ECO:0000259" key="1">
    <source>
        <dbReference type="Pfam" id="PF00975"/>
    </source>
</evidence>
<accession>A0AAD9MDX2</accession>
<dbReference type="InterPro" id="IPR001031">
    <property type="entry name" value="Thioesterase"/>
</dbReference>
<comment type="caution">
    <text evidence="2">The sequence shown here is derived from an EMBL/GenBank/DDBJ whole genome shotgun (WGS) entry which is preliminary data.</text>
</comment>
<dbReference type="AlphaFoldDB" id="A0AAD9MDX2"/>
<evidence type="ECO:0000313" key="2">
    <source>
        <dbReference type="EMBL" id="KAK2069421.1"/>
    </source>
</evidence>
<dbReference type="EMBL" id="JAQQPM010000003">
    <property type="protein sequence ID" value="KAK2069421.1"/>
    <property type="molecule type" value="Genomic_DNA"/>
</dbReference>
<proteinExistence type="predicted"/>
<protein>
    <recommendedName>
        <fullName evidence="1">Thioesterase domain-containing protein</fullName>
    </recommendedName>
</protein>
<gene>
    <name evidence="2" type="ORF">P8C59_004006</name>
</gene>
<keyword evidence="3" id="KW-1185">Reference proteome</keyword>
<dbReference type="InterPro" id="IPR029058">
    <property type="entry name" value="AB_hydrolase_fold"/>
</dbReference>